<name>A0A0C3BQR9_HEBCY</name>
<dbReference type="InterPro" id="IPR036869">
    <property type="entry name" value="J_dom_sf"/>
</dbReference>
<feature type="domain" description="J" evidence="2">
    <location>
        <begin position="18"/>
        <end position="84"/>
    </location>
</feature>
<dbReference type="Gene3D" id="1.10.287.110">
    <property type="entry name" value="DnaJ domain"/>
    <property type="match status" value="1"/>
</dbReference>
<dbReference type="GO" id="GO:0005737">
    <property type="term" value="C:cytoplasm"/>
    <property type="evidence" value="ECO:0007669"/>
    <property type="project" value="TreeGrafter"/>
</dbReference>
<dbReference type="PANTHER" id="PTHR44029">
    <property type="entry name" value="DNAJ HOMOLOG SUBFAMILY C MEMBER 21"/>
    <property type="match status" value="1"/>
</dbReference>
<dbReference type="Pfam" id="PF21884">
    <property type="entry name" value="ZUO1-like_ZHD"/>
    <property type="match status" value="1"/>
</dbReference>
<protein>
    <recommendedName>
        <fullName evidence="2">J domain-containing protein</fullName>
    </recommendedName>
</protein>
<feature type="compositionally biased region" description="Polar residues" evidence="1">
    <location>
        <begin position="327"/>
        <end position="360"/>
    </location>
</feature>
<reference evidence="4" key="2">
    <citation type="submission" date="2015-01" db="EMBL/GenBank/DDBJ databases">
        <title>Evolutionary Origins and Diversification of the Mycorrhizal Mutualists.</title>
        <authorList>
            <consortium name="DOE Joint Genome Institute"/>
            <consortium name="Mycorrhizal Genomics Consortium"/>
            <person name="Kohler A."/>
            <person name="Kuo A."/>
            <person name="Nagy L.G."/>
            <person name="Floudas D."/>
            <person name="Copeland A."/>
            <person name="Barry K.W."/>
            <person name="Cichocki N."/>
            <person name="Veneault-Fourrey C."/>
            <person name="LaButti K."/>
            <person name="Lindquist E.A."/>
            <person name="Lipzen A."/>
            <person name="Lundell T."/>
            <person name="Morin E."/>
            <person name="Murat C."/>
            <person name="Riley R."/>
            <person name="Ohm R."/>
            <person name="Sun H."/>
            <person name="Tunlid A."/>
            <person name="Henrissat B."/>
            <person name="Grigoriev I.V."/>
            <person name="Hibbett D.S."/>
            <person name="Martin F."/>
        </authorList>
    </citation>
    <scope>NUCLEOTIDE SEQUENCE [LARGE SCALE GENOMIC DNA]</scope>
    <source>
        <strain evidence="4">h7</strain>
    </source>
</reference>
<organism evidence="3 4">
    <name type="scientific">Hebeloma cylindrosporum</name>
    <dbReference type="NCBI Taxonomy" id="76867"/>
    <lineage>
        <taxon>Eukaryota</taxon>
        <taxon>Fungi</taxon>
        <taxon>Dikarya</taxon>
        <taxon>Basidiomycota</taxon>
        <taxon>Agaricomycotina</taxon>
        <taxon>Agaricomycetes</taxon>
        <taxon>Agaricomycetidae</taxon>
        <taxon>Agaricales</taxon>
        <taxon>Agaricineae</taxon>
        <taxon>Hymenogastraceae</taxon>
        <taxon>Hebeloma</taxon>
    </lineage>
</organism>
<dbReference type="InterPro" id="IPR051964">
    <property type="entry name" value="Chaperone_stress_response"/>
</dbReference>
<keyword evidence="4" id="KW-1185">Reference proteome</keyword>
<dbReference type="PROSITE" id="PS50076">
    <property type="entry name" value="DNAJ_2"/>
    <property type="match status" value="1"/>
</dbReference>
<gene>
    <name evidence="3" type="ORF">M413DRAFT_419390</name>
</gene>
<dbReference type="EMBL" id="KN831787">
    <property type="protein sequence ID" value="KIM39005.1"/>
    <property type="molecule type" value="Genomic_DNA"/>
</dbReference>
<dbReference type="PRINTS" id="PR00625">
    <property type="entry name" value="JDOMAIN"/>
</dbReference>
<feature type="compositionally biased region" description="Basic and acidic residues" evidence="1">
    <location>
        <begin position="72"/>
        <end position="83"/>
    </location>
</feature>
<dbReference type="Pfam" id="PF00226">
    <property type="entry name" value="DnaJ"/>
    <property type="match status" value="1"/>
</dbReference>
<dbReference type="InterPro" id="IPR054076">
    <property type="entry name" value="ZUO1-like_ZHD"/>
</dbReference>
<evidence type="ECO:0000313" key="3">
    <source>
        <dbReference type="EMBL" id="KIM39005.1"/>
    </source>
</evidence>
<dbReference type="Proteomes" id="UP000053424">
    <property type="component" value="Unassembled WGS sequence"/>
</dbReference>
<evidence type="ECO:0000259" key="2">
    <source>
        <dbReference type="PROSITE" id="PS50076"/>
    </source>
</evidence>
<dbReference type="OrthoDB" id="10250354at2759"/>
<dbReference type="SMART" id="SM00271">
    <property type="entry name" value="DnaJ"/>
    <property type="match status" value="1"/>
</dbReference>
<dbReference type="STRING" id="686832.A0A0C3BQR9"/>
<dbReference type="SUPFAM" id="SSF46565">
    <property type="entry name" value="Chaperone J-domain"/>
    <property type="match status" value="1"/>
</dbReference>
<accession>A0A0C3BQR9</accession>
<dbReference type="PANTHER" id="PTHR44029:SF1">
    <property type="entry name" value="DNAJ HOMOLOG SUBFAMILY C MEMBER 21"/>
    <property type="match status" value="1"/>
</dbReference>
<evidence type="ECO:0000256" key="1">
    <source>
        <dbReference type="SAM" id="MobiDB-lite"/>
    </source>
</evidence>
<dbReference type="HOGENOM" id="CLU_758745_0_0_1"/>
<feature type="region of interest" description="Disordered" evidence="1">
    <location>
        <begin position="72"/>
        <end position="103"/>
    </location>
</feature>
<feature type="region of interest" description="Disordered" evidence="1">
    <location>
        <begin position="326"/>
        <end position="379"/>
    </location>
</feature>
<sequence length="379" mass="43495">MGAAESTLKQSLDFDGLNLYEVLGVSEEASDDEIKRAYRQRALETHPDKNIDDVDGATKRFARVQEAYESRHAYDYKKEKEPPSEAPHPSTADPMPGQWGTGTSASSGTGWFDWLFPSWGVQTDPLLRYIPERYVASKEYHGKGILAQDIINYIGLCGKKATWNENGRDQSWYTLIRNLFECLALDERKWGNDAEEIPDFGCCNSLWSLDDLDDDEDADHFAEDFYAFWLTFKTAKTFDWINPHYTYLSDPAVLRKVAKENRKVQNAVREEYDIIIRTVVDALLRSDPRFTAHVSLNFFMSGQPPSGDLRTKFAQQCRARANKFRANAQTRKGTAAHNQVKNESQDHNQTSNGTRTRNQTKNARKKQKKRNKAQQKKSW</sequence>
<feature type="compositionally biased region" description="Basic residues" evidence="1">
    <location>
        <begin position="362"/>
        <end position="379"/>
    </location>
</feature>
<proteinExistence type="predicted"/>
<dbReference type="AlphaFoldDB" id="A0A0C3BQR9"/>
<dbReference type="InterPro" id="IPR001623">
    <property type="entry name" value="DnaJ_domain"/>
</dbReference>
<evidence type="ECO:0000313" key="4">
    <source>
        <dbReference type="Proteomes" id="UP000053424"/>
    </source>
</evidence>
<dbReference type="CDD" id="cd06257">
    <property type="entry name" value="DnaJ"/>
    <property type="match status" value="1"/>
</dbReference>
<reference evidence="3 4" key="1">
    <citation type="submission" date="2014-04" db="EMBL/GenBank/DDBJ databases">
        <authorList>
            <consortium name="DOE Joint Genome Institute"/>
            <person name="Kuo A."/>
            <person name="Gay G."/>
            <person name="Dore J."/>
            <person name="Kohler A."/>
            <person name="Nagy L.G."/>
            <person name="Floudas D."/>
            <person name="Copeland A."/>
            <person name="Barry K.W."/>
            <person name="Cichocki N."/>
            <person name="Veneault-Fourrey C."/>
            <person name="LaButti K."/>
            <person name="Lindquist E.A."/>
            <person name="Lipzen A."/>
            <person name="Lundell T."/>
            <person name="Morin E."/>
            <person name="Murat C."/>
            <person name="Sun H."/>
            <person name="Tunlid A."/>
            <person name="Henrissat B."/>
            <person name="Grigoriev I.V."/>
            <person name="Hibbett D.S."/>
            <person name="Martin F."/>
            <person name="Nordberg H.P."/>
            <person name="Cantor M.N."/>
            <person name="Hua S.X."/>
        </authorList>
    </citation>
    <scope>NUCLEOTIDE SEQUENCE [LARGE SCALE GENOMIC DNA]</scope>
    <source>
        <strain evidence="4">h7</strain>
    </source>
</reference>